<name>A0A839UU27_9GAMM</name>
<evidence type="ECO:0000313" key="3">
    <source>
        <dbReference type="Proteomes" id="UP000559987"/>
    </source>
</evidence>
<dbReference type="RefSeq" id="WP_183910509.1">
    <property type="nucleotide sequence ID" value="NZ_JACHXZ010000003.1"/>
</dbReference>
<keyword evidence="3" id="KW-1185">Reference proteome</keyword>
<gene>
    <name evidence="2" type="ORF">FHS30_002216</name>
</gene>
<feature type="transmembrane region" description="Helical" evidence="1">
    <location>
        <begin position="16"/>
        <end position="33"/>
    </location>
</feature>
<comment type="caution">
    <text evidence="2">The sequence shown here is derived from an EMBL/GenBank/DDBJ whole genome shotgun (WGS) entry which is preliminary data.</text>
</comment>
<proteinExistence type="predicted"/>
<keyword evidence="1" id="KW-0812">Transmembrane</keyword>
<accession>A0A839UU27</accession>
<sequence length="211" mass="24336">MPDPELKEWIALLKDALLGLAAIVTIFVGVYGVRAWKRDLVGKEVYAAARKLVKESHLVCRAARTLRQPLWAYDKRQFTDEEIEHTTESERWRLSEAEGYKAKIEKFAEELKRYESAKLDLRVLVGSKIYEGFLPFGRSLAESIERVNAYLDLLQDFSNTYFPDSPQIIEAQRQLYPSDNLDDDLSQNLADSREEGEVLLLSHLHRKSIYG</sequence>
<reference evidence="2 3" key="1">
    <citation type="submission" date="2020-08" db="EMBL/GenBank/DDBJ databases">
        <title>Genomic Encyclopedia of Type Strains, Phase III (KMG-III): the genomes of soil and plant-associated and newly described type strains.</title>
        <authorList>
            <person name="Whitman W."/>
        </authorList>
    </citation>
    <scope>NUCLEOTIDE SEQUENCE [LARGE SCALE GENOMIC DNA]</scope>
    <source>
        <strain evidence="2 3">CECT 8571</strain>
    </source>
</reference>
<dbReference type="EMBL" id="JACHXZ010000003">
    <property type="protein sequence ID" value="MBB3169008.1"/>
    <property type="molecule type" value="Genomic_DNA"/>
</dbReference>
<keyword evidence="1" id="KW-1133">Transmembrane helix</keyword>
<keyword evidence="1" id="KW-0472">Membrane</keyword>
<evidence type="ECO:0000313" key="2">
    <source>
        <dbReference type="EMBL" id="MBB3169008.1"/>
    </source>
</evidence>
<evidence type="ECO:0000256" key="1">
    <source>
        <dbReference type="SAM" id="Phobius"/>
    </source>
</evidence>
<dbReference type="AlphaFoldDB" id="A0A839UU27"/>
<dbReference type="Proteomes" id="UP000559987">
    <property type="component" value="Unassembled WGS sequence"/>
</dbReference>
<protein>
    <submittedName>
        <fullName evidence="2">Uncharacterized protein</fullName>
    </submittedName>
</protein>
<organism evidence="2 3">
    <name type="scientific">Simiduia aestuariiviva</name>
    <dbReference type="NCBI Taxonomy" id="1510459"/>
    <lineage>
        <taxon>Bacteria</taxon>
        <taxon>Pseudomonadati</taxon>
        <taxon>Pseudomonadota</taxon>
        <taxon>Gammaproteobacteria</taxon>
        <taxon>Cellvibrionales</taxon>
        <taxon>Cellvibrionaceae</taxon>
        <taxon>Simiduia</taxon>
    </lineage>
</organism>